<protein>
    <submittedName>
        <fullName evidence="1">DUF417 domain-containing protein</fullName>
    </submittedName>
</protein>
<dbReference type="GO" id="GO:1901530">
    <property type="term" value="P:response to hypochlorite"/>
    <property type="evidence" value="ECO:0007669"/>
    <property type="project" value="TreeGrafter"/>
</dbReference>
<dbReference type="GeneID" id="29944501"/>
<dbReference type="EMBL" id="PYNF01000005">
    <property type="protein sequence ID" value="PSU99581.1"/>
    <property type="molecule type" value="Genomic_DNA"/>
</dbReference>
<dbReference type="AlphaFoldDB" id="A0A0B7JCN4"/>
<dbReference type="Proteomes" id="UP000241426">
    <property type="component" value="Unassembled WGS sequence"/>
</dbReference>
<comment type="caution">
    <text evidence="1">The sequence shown here is derived from an EMBL/GenBank/DDBJ whole genome shotgun (WGS) entry which is preliminary data.</text>
</comment>
<name>A0A0B7JCN4_9GAMM</name>
<evidence type="ECO:0000313" key="2">
    <source>
        <dbReference type="Proteomes" id="UP000241426"/>
    </source>
</evidence>
<sequence length="158" mass="17334">MNSLSQQTSVPLVSSVTTFGYKLGVFGVVLVLLWIGIFKFTPTEAAAIEPLIKNHPLMGWAYNFLSVQMVSNLVGFSEIVVAIGLIYGFFNPRVGYFSGLASSIIFIVTLSFLFTTPDTWKIVDGVPTTSFFLVKDILFLAIAIMVVEHNKKLLGCKS</sequence>
<proteinExistence type="predicted"/>
<dbReference type="InterPro" id="IPR007339">
    <property type="entry name" value="RclC-like"/>
</dbReference>
<dbReference type="Pfam" id="PF04224">
    <property type="entry name" value="DUF417"/>
    <property type="match status" value="1"/>
</dbReference>
<evidence type="ECO:0000313" key="1">
    <source>
        <dbReference type="EMBL" id="PSU99581.1"/>
    </source>
</evidence>
<dbReference type="PANTHER" id="PTHR40106:SF1">
    <property type="entry name" value="INNER MEMBRANE PROTEIN RCLC"/>
    <property type="match status" value="1"/>
</dbReference>
<dbReference type="PANTHER" id="PTHR40106">
    <property type="entry name" value="INNER MEMBRANE PROTEIN RCLC"/>
    <property type="match status" value="1"/>
</dbReference>
<accession>A0A2T3KJD8</accession>
<reference evidence="1 2" key="1">
    <citation type="submission" date="2018-01" db="EMBL/GenBank/DDBJ databases">
        <title>Whole genome sequencing of Histamine producing bacteria.</title>
        <authorList>
            <person name="Butler K."/>
        </authorList>
    </citation>
    <scope>NUCLEOTIDE SEQUENCE [LARGE SCALE GENOMIC DNA]</scope>
    <source>
        <strain evidence="1 2">FS-7.2</strain>
    </source>
</reference>
<gene>
    <name evidence="1" type="ORF">C9J27_08035</name>
</gene>
<dbReference type="PIRSF" id="PIRSF028065">
    <property type="entry name" value="UCP028065"/>
    <property type="match status" value="1"/>
</dbReference>
<organism evidence="1 2">
    <name type="scientific">Photobacterium kishitanii</name>
    <dbReference type="NCBI Taxonomy" id="318456"/>
    <lineage>
        <taxon>Bacteria</taxon>
        <taxon>Pseudomonadati</taxon>
        <taxon>Pseudomonadota</taxon>
        <taxon>Gammaproteobacteria</taxon>
        <taxon>Vibrionales</taxon>
        <taxon>Vibrionaceae</taxon>
        <taxon>Photobacterium</taxon>
    </lineage>
</organism>
<dbReference type="eggNOG" id="COG3059">
    <property type="taxonomic scope" value="Bacteria"/>
</dbReference>
<dbReference type="RefSeq" id="WP_036794611.1">
    <property type="nucleotide sequence ID" value="NZ_LN794352.1"/>
</dbReference>
<dbReference type="GO" id="GO:0005886">
    <property type="term" value="C:plasma membrane"/>
    <property type="evidence" value="ECO:0007669"/>
    <property type="project" value="TreeGrafter"/>
</dbReference>
<accession>A0A0B7JCN4</accession>
<dbReference type="InterPro" id="IPR016865">
    <property type="entry name" value="RclC"/>
</dbReference>